<evidence type="ECO:0000313" key="4">
    <source>
        <dbReference type="Proteomes" id="UP000807342"/>
    </source>
</evidence>
<gene>
    <name evidence="3" type="ORF">P691DRAFT_775095</name>
</gene>
<proteinExistence type="predicted"/>
<dbReference type="SUPFAM" id="SSF81383">
    <property type="entry name" value="F-box domain"/>
    <property type="match status" value="1"/>
</dbReference>
<feature type="compositionally biased region" description="Acidic residues" evidence="1">
    <location>
        <begin position="20"/>
        <end position="33"/>
    </location>
</feature>
<feature type="compositionally biased region" description="Basic and acidic residues" evidence="1">
    <location>
        <begin position="1"/>
        <end position="10"/>
    </location>
</feature>
<dbReference type="OrthoDB" id="2322499at2759"/>
<evidence type="ECO:0000256" key="1">
    <source>
        <dbReference type="SAM" id="MobiDB-lite"/>
    </source>
</evidence>
<organism evidence="3 4">
    <name type="scientific">Macrolepiota fuliginosa MF-IS2</name>
    <dbReference type="NCBI Taxonomy" id="1400762"/>
    <lineage>
        <taxon>Eukaryota</taxon>
        <taxon>Fungi</taxon>
        <taxon>Dikarya</taxon>
        <taxon>Basidiomycota</taxon>
        <taxon>Agaricomycotina</taxon>
        <taxon>Agaricomycetes</taxon>
        <taxon>Agaricomycetidae</taxon>
        <taxon>Agaricales</taxon>
        <taxon>Agaricineae</taxon>
        <taxon>Agaricaceae</taxon>
        <taxon>Macrolepiota</taxon>
    </lineage>
</organism>
<evidence type="ECO:0000313" key="3">
    <source>
        <dbReference type="EMBL" id="KAF9448869.1"/>
    </source>
</evidence>
<feature type="compositionally biased region" description="Polar residues" evidence="1">
    <location>
        <begin position="53"/>
        <end position="62"/>
    </location>
</feature>
<dbReference type="InterPro" id="IPR001810">
    <property type="entry name" value="F-box_dom"/>
</dbReference>
<sequence length="590" mass="68495">MVSRRSERNTNKPTLLYEQDNSEDATLTEDDTPTELHEGSRSSKRRRVVRNPATPSTESKNAVQREPQTGRPDRGHVKGRRGHLKQMTEMPLDTLHEIFRDLEPIDLLHLSWASKSLHAIVMEKSARYIWEGAFERLYTLNKPPPRCPEDLNLAQYTRFIFKKQCMVCGIANGHWTSWNMRLRVCWKCLTSSDRFMRYDDHVVRYKTYLLSIRARGTYFCFKADYLEVSGLSGGRTPYGSFSTRKDARTRGGKAYEEWTRNCSDVRAEVLTRRRLERKTAILNNLAEIGWKESEIEEVTNGNVLDNLESCTRVKKLTGGEWKELQPRIVRHLQVLKDARMKVKRKKRWEAFCAQFLLWAKDQTIEPFWKPRAVDLAILEPFRSIIFTPSLGDGDFPLDKIDYVAREWMRSRDDFVLSVLPQDIQVTLRKESKHNANTTLMQPLAFLQFRGLCGLKTITHVCGTRYSLQQSDRLDKEIHEVEQDLCDLKCPARPWVWDSRSVEFSTKGSEVAKEVVKLLGLDECTATLSQLEQCKKKFKCLRCTDTDFVLEDWHKMVEHELSGHPGDQTDTPISTRWSEMASEAQVSIGYL</sequence>
<reference evidence="3" key="1">
    <citation type="submission" date="2020-11" db="EMBL/GenBank/DDBJ databases">
        <authorList>
            <consortium name="DOE Joint Genome Institute"/>
            <person name="Ahrendt S."/>
            <person name="Riley R."/>
            <person name="Andreopoulos W."/>
            <person name="Labutti K."/>
            <person name="Pangilinan J."/>
            <person name="Ruiz-Duenas F.J."/>
            <person name="Barrasa J.M."/>
            <person name="Sanchez-Garcia M."/>
            <person name="Camarero S."/>
            <person name="Miyauchi S."/>
            <person name="Serrano A."/>
            <person name="Linde D."/>
            <person name="Babiker R."/>
            <person name="Drula E."/>
            <person name="Ayuso-Fernandez I."/>
            <person name="Pacheco R."/>
            <person name="Padilla G."/>
            <person name="Ferreira P."/>
            <person name="Barriuso J."/>
            <person name="Kellner H."/>
            <person name="Castanera R."/>
            <person name="Alfaro M."/>
            <person name="Ramirez L."/>
            <person name="Pisabarro A.G."/>
            <person name="Kuo A."/>
            <person name="Tritt A."/>
            <person name="Lipzen A."/>
            <person name="He G."/>
            <person name="Yan M."/>
            <person name="Ng V."/>
            <person name="Cullen D."/>
            <person name="Martin F."/>
            <person name="Rosso M.-N."/>
            <person name="Henrissat B."/>
            <person name="Hibbett D."/>
            <person name="Martinez A.T."/>
            <person name="Grigoriev I.V."/>
        </authorList>
    </citation>
    <scope>NUCLEOTIDE SEQUENCE</scope>
    <source>
        <strain evidence="3">MF-IS2</strain>
    </source>
</reference>
<dbReference type="AlphaFoldDB" id="A0A9P6C4Z1"/>
<name>A0A9P6C4Z1_9AGAR</name>
<dbReference type="EMBL" id="MU151147">
    <property type="protein sequence ID" value="KAF9448869.1"/>
    <property type="molecule type" value="Genomic_DNA"/>
</dbReference>
<protein>
    <recommendedName>
        <fullName evidence="2">F-box domain-containing protein</fullName>
    </recommendedName>
</protein>
<dbReference type="InterPro" id="IPR036047">
    <property type="entry name" value="F-box-like_dom_sf"/>
</dbReference>
<accession>A0A9P6C4Z1</accession>
<feature type="region of interest" description="Disordered" evidence="1">
    <location>
        <begin position="1"/>
        <end position="84"/>
    </location>
</feature>
<comment type="caution">
    <text evidence="3">The sequence shown here is derived from an EMBL/GenBank/DDBJ whole genome shotgun (WGS) entry which is preliminary data.</text>
</comment>
<evidence type="ECO:0000259" key="2">
    <source>
        <dbReference type="PROSITE" id="PS50181"/>
    </source>
</evidence>
<dbReference type="PROSITE" id="PS50181">
    <property type="entry name" value="FBOX"/>
    <property type="match status" value="1"/>
</dbReference>
<dbReference type="Proteomes" id="UP000807342">
    <property type="component" value="Unassembled WGS sequence"/>
</dbReference>
<feature type="domain" description="F-box" evidence="2">
    <location>
        <begin position="84"/>
        <end position="133"/>
    </location>
</feature>
<keyword evidence="4" id="KW-1185">Reference proteome</keyword>